<dbReference type="InterPro" id="IPR050809">
    <property type="entry name" value="UgpAE/MalFG_permease"/>
</dbReference>
<dbReference type="Pfam" id="PF00528">
    <property type="entry name" value="BPD_transp_1"/>
    <property type="match status" value="1"/>
</dbReference>
<reference evidence="9" key="1">
    <citation type="submission" date="2020-02" db="EMBL/GenBank/DDBJ databases">
        <authorList>
            <person name="Meier V. D."/>
        </authorList>
    </citation>
    <scope>NUCLEOTIDE SEQUENCE</scope>
    <source>
        <strain evidence="9">AVDCRST_MAG73</strain>
    </source>
</reference>
<gene>
    <name evidence="9" type="ORF">AVDCRST_MAG73-2820</name>
</gene>
<dbReference type="CDD" id="cd06261">
    <property type="entry name" value="TM_PBP2"/>
    <property type="match status" value="1"/>
</dbReference>
<feature type="transmembrane region" description="Helical" evidence="7">
    <location>
        <begin position="233"/>
        <end position="253"/>
    </location>
</feature>
<sequence length="319" mass="35642">MVATSRPNHRLAGRGTPRGGPTLRRRIWRHRWMYAFFLPGVVYFLVFVYLPLAGNIIAFKDYSPFLGFARSPWVGLENFERLFTDPDFRLALTNTLKIEGLQLLFAFPAPLGLALLLNSMVSDRAKRLVQSIVYLPHFLSWVIVISLWQQIFGGAGFINQVLRDQGMDTVNIMSNPDLFKPLVVLQVIWKEAGWGTILFLAALTKIDAQLYEAAVIDGAGGWRRLRDVTLPGIRSVIVLLLILRLAFALSVGFEQYYLQRNAVGAGAAEVLDTFIYFRGIQNGDWGFATAVGLVRGIVGALLILGANWLAKRFGEEGIL</sequence>
<organism evidence="9">
    <name type="scientific">uncultured Thermomicrobiales bacterium</name>
    <dbReference type="NCBI Taxonomy" id="1645740"/>
    <lineage>
        <taxon>Bacteria</taxon>
        <taxon>Pseudomonadati</taxon>
        <taxon>Thermomicrobiota</taxon>
        <taxon>Thermomicrobia</taxon>
        <taxon>Thermomicrobiales</taxon>
        <taxon>environmental samples</taxon>
    </lineage>
</organism>
<dbReference type="SUPFAM" id="SSF161098">
    <property type="entry name" value="MetI-like"/>
    <property type="match status" value="1"/>
</dbReference>
<comment type="similarity">
    <text evidence="7">Belongs to the binding-protein-dependent transport system permease family.</text>
</comment>
<feature type="transmembrane region" description="Helical" evidence="7">
    <location>
        <begin position="285"/>
        <end position="310"/>
    </location>
</feature>
<feature type="domain" description="ABC transmembrane type-1" evidence="8">
    <location>
        <begin position="92"/>
        <end position="306"/>
    </location>
</feature>
<evidence type="ECO:0000259" key="8">
    <source>
        <dbReference type="PROSITE" id="PS50928"/>
    </source>
</evidence>
<dbReference type="AlphaFoldDB" id="A0A6J4UJE3"/>
<feature type="transmembrane region" description="Helical" evidence="7">
    <location>
        <begin position="138"/>
        <end position="162"/>
    </location>
</feature>
<evidence type="ECO:0000256" key="5">
    <source>
        <dbReference type="ARBA" id="ARBA00022989"/>
    </source>
</evidence>
<dbReference type="GO" id="GO:0055085">
    <property type="term" value="P:transmembrane transport"/>
    <property type="evidence" value="ECO:0007669"/>
    <property type="project" value="InterPro"/>
</dbReference>
<dbReference type="InterPro" id="IPR035906">
    <property type="entry name" value="MetI-like_sf"/>
</dbReference>
<comment type="subcellular location">
    <subcellularLocation>
        <location evidence="1 7">Cell membrane</location>
        <topology evidence="1 7">Multi-pass membrane protein</topology>
    </subcellularLocation>
</comment>
<accession>A0A6J4UJE3</accession>
<evidence type="ECO:0000256" key="1">
    <source>
        <dbReference type="ARBA" id="ARBA00004651"/>
    </source>
</evidence>
<dbReference type="EMBL" id="CADCWE010000190">
    <property type="protein sequence ID" value="CAA9550426.1"/>
    <property type="molecule type" value="Genomic_DNA"/>
</dbReference>
<keyword evidence="4 7" id="KW-0812">Transmembrane</keyword>
<feature type="transmembrane region" description="Helical" evidence="7">
    <location>
        <begin position="182"/>
        <end position="203"/>
    </location>
</feature>
<keyword evidence="5 7" id="KW-1133">Transmembrane helix</keyword>
<dbReference type="PANTHER" id="PTHR43227:SF11">
    <property type="entry name" value="BLL4140 PROTEIN"/>
    <property type="match status" value="1"/>
</dbReference>
<evidence type="ECO:0000256" key="6">
    <source>
        <dbReference type="ARBA" id="ARBA00023136"/>
    </source>
</evidence>
<evidence type="ECO:0000256" key="2">
    <source>
        <dbReference type="ARBA" id="ARBA00022448"/>
    </source>
</evidence>
<dbReference type="Gene3D" id="1.10.3720.10">
    <property type="entry name" value="MetI-like"/>
    <property type="match status" value="1"/>
</dbReference>
<feature type="transmembrane region" description="Helical" evidence="7">
    <location>
        <begin position="100"/>
        <end position="117"/>
    </location>
</feature>
<protein>
    <submittedName>
        <fullName evidence="9">Possible alpha-xyloside ABC transporter, permease component</fullName>
    </submittedName>
</protein>
<keyword evidence="6 7" id="KW-0472">Membrane</keyword>
<dbReference type="InterPro" id="IPR000515">
    <property type="entry name" value="MetI-like"/>
</dbReference>
<evidence type="ECO:0000256" key="4">
    <source>
        <dbReference type="ARBA" id="ARBA00022692"/>
    </source>
</evidence>
<dbReference type="PANTHER" id="PTHR43227">
    <property type="entry name" value="BLL4140 PROTEIN"/>
    <property type="match status" value="1"/>
</dbReference>
<keyword evidence="2 7" id="KW-0813">Transport</keyword>
<keyword evidence="3" id="KW-1003">Cell membrane</keyword>
<proteinExistence type="inferred from homology"/>
<evidence type="ECO:0000256" key="7">
    <source>
        <dbReference type="RuleBase" id="RU363032"/>
    </source>
</evidence>
<name>A0A6J4UJE3_9BACT</name>
<evidence type="ECO:0000313" key="9">
    <source>
        <dbReference type="EMBL" id="CAA9550426.1"/>
    </source>
</evidence>
<evidence type="ECO:0000256" key="3">
    <source>
        <dbReference type="ARBA" id="ARBA00022475"/>
    </source>
</evidence>
<dbReference type="PROSITE" id="PS50928">
    <property type="entry name" value="ABC_TM1"/>
    <property type="match status" value="1"/>
</dbReference>
<dbReference type="GO" id="GO:0005886">
    <property type="term" value="C:plasma membrane"/>
    <property type="evidence" value="ECO:0007669"/>
    <property type="project" value="UniProtKB-SubCell"/>
</dbReference>
<feature type="transmembrane region" description="Helical" evidence="7">
    <location>
        <begin position="32"/>
        <end position="52"/>
    </location>
</feature>